<dbReference type="AlphaFoldDB" id="A0AAD2AER8"/>
<dbReference type="Proteomes" id="UP000834106">
    <property type="component" value="Chromosome 22"/>
</dbReference>
<accession>A0AAD2AER8</accession>
<gene>
    <name evidence="1" type="ORF">FPE_LOCUS34151</name>
</gene>
<dbReference type="EMBL" id="OU503057">
    <property type="protein sequence ID" value="CAI9786721.1"/>
    <property type="molecule type" value="Genomic_DNA"/>
</dbReference>
<keyword evidence="2" id="KW-1185">Reference proteome</keyword>
<evidence type="ECO:0000313" key="2">
    <source>
        <dbReference type="Proteomes" id="UP000834106"/>
    </source>
</evidence>
<sequence>MKSKYISSCHCQAAAINCLTVALSVSPSSVHVNNLLLVEASTGFLDGQRKFGVLYTLFHYSKQLTSPSVSLEALQPEKCLPARYNDVAVVVRKTIMRFFLWCRLKVYYWKLMLTAARLGLLFKCHIGRCLDIHPTYVCDVLDAFVCNSVHGLDA</sequence>
<reference evidence="1" key="1">
    <citation type="submission" date="2023-05" db="EMBL/GenBank/DDBJ databases">
        <authorList>
            <person name="Huff M."/>
        </authorList>
    </citation>
    <scope>NUCLEOTIDE SEQUENCE</scope>
</reference>
<proteinExistence type="predicted"/>
<evidence type="ECO:0000313" key="1">
    <source>
        <dbReference type="EMBL" id="CAI9786721.1"/>
    </source>
</evidence>
<organism evidence="1 2">
    <name type="scientific">Fraxinus pennsylvanica</name>
    <dbReference type="NCBI Taxonomy" id="56036"/>
    <lineage>
        <taxon>Eukaryota</taxon>
        <taxon>Viridiplantae</taxon>
        <taxon>Streptophyta</taxon>
        <taxon>Embryophyta</taxon>
        <taxon>Tracheophyta</taxon>
        <taxon>Spermatophyta</taxon>
        <taxon>Magnoliopsida</taxon>
        <taxon>eudicotyledons</taxon>
        <taxon>Gunneridae</taxon>
        <taxon>Pentapetalae</taxon>
        <taxon>asterids</taxon>
        <taxon>lamiids</taxon>
        <taxon>Lamiales</taxon>
        <taxon>Oleaceae</taxon>
        <taxon>Oleeae</taxon>
        <taxon>Fraxinus</taxon>
    </lineage>
</organism>
<name>A0AAD2AER8_9LAMI</name>
<protein>
    <submittedName>
        <fullName evidence="1">Uncharacterized protein</fullName>
    </submittedName>
</protein>